<evidence type="ECO:0000259" key="3">
    <source>
        <dbReference type="PROSITE" id="PS50883"/>
    </source>
</evidence>
<feature type="compositionally biased region" description="Low complexity" evidence="1">
    <location>
        <begin position="102"/>
        <end position="111"/>
    </location>
</feature>
<dbReference type="InterPro" id="IPR043128">
    <property type="entry name" value="Rev_trsase/Diguanyl_cyclase"/>
</dbReference>
<feature type="transmembrane region" description="Helical" evidence="2">
    <location>
        <begin position="251"/>
        <end position="271"/>
    </location>
</feature>
<dbReference type="InterPro" id="IPR029787">
    <property type="entry name" value="Nucleotide_cyclase"/>
</dbReference>
<feature type="compositionally biased region" description="Basic and acidic residues" evidence="1">
    <location>
        <begin position="33"/>
        <end position="52"/>
    </location>
</feature>
<keyword evidence="6" id="KW-1185">Reference proteome</keyword>
<evidence type="ECO:0000313" key="6">
    <source>
        <dbReference type="Proteomes" id="UP000578112"/>
    </source>
</evidence>
<dbReference type="PROSITE" id="PS50883">
    <property type="entry name" value="EAL"/>
    <property type="match status" value="1"/>
</dbReference>
<feature type="transmembrane region" description="Helical" evidence="2">
    <location>
        <begin position="291"/>
        <end position="322"/>
    </location>
</feature>
<feature type="transmembrane region" description="Helical" evidence="2">
    <location>
        <begin position="119"/>
        <end position="137"/>
    </location>
</feature>
<dbReference type="AlphaFoldDB" id="A0A7W7MNE4"/>
<evidence type="ECO:0000259" key="4">
    <source>
        <dbReference type="PROSITE" id="PS50887"/>
    </source>
</evidence>
<feature type="domain" description="GGDEF" evidence="4">
    <location>
        <begin position="371"/>
        <end position="504"/>
    </location>
</feature>
<dbReference type="CDD" id="cd01949">
    <property type="entry name" value="GGDEF"/>
    <property type="match status" value="1"/>
</dbReference>
<gene>
    <name evidence="5" type="ORF">BJ971_000805</name>
</gene>
<feature type="transmembrane region" description="Helical" evidence="2">
    <location>
        <begin position="174"/>
        <end position="207"/>
    </location>
</feature>
<protein>
    <submittedName>
        <fullName evidence="5">Diguanylate cyclase (GGDEF)-like protein</fullName>
    </submittedName>
</protein>
<dbReference type="SUPFAM" id="SSF141868">
    <property type="entry name" value="EAL domain-like"/>
    <property type="match status" value="1"/>
</dbReference>
<proteinExistence type="predicted"/>
<dbReference type="RefSeq" id="WP_239087874.1">
    <property type="nucleotide sequence ID" value="NZ_BOMK01000090.1"/>
</dbReference>
<dbReference type="Proteomes" id="UP000578112">
    <property type="component" value="Unassembled WGS sequence"/>
</dbReference>
<dbReference type="Gene3D" id="3.30.70.270">
    <property type="match status" value="1"/>
</dbReference>
<reference evidence="5 6" key="1">
    <citation type="submission" date="2020-08" db="EMBL/GenBank/DDBJ databases">
        <title>Sequencing the genomes of 1000 actinobacteria strains.</title>
        <authorList>
            <person name="Klenk H.-P."/>
        </authorList>
    </citation>
    <scope>NUCLEOTIDE SEQUENCE [LARGE SCALE GENOMIC DNA]</scope>
    <source>
        <strain evidence="5 6">DSM 43149</strain>
    </source>
</reference>
<keyword evidence="2" id="KW-0812">Transmembrane</keyword>
<feature type="region of interest" description="Disordered" evidence="1">
    <location>
        <begin position="1"/>
        <end position="111"/>
    </location>
</feature>
<comment type="caution">
    <text evidence="5">The sequence shown here is derived from an EMBL/GenBank/DDBJ whole genome shotgun (WGS) entry which is preliminary data.</text>
</comment>
<dbReference type="InterPro" id="IPR000160">
    <property type="entry name" value="GGDEF_dom"/>
</dbReference>
<feature type="compositionally biased region" description="Basic and acidic residues" evidence="1">
    <location>
        <begin position="61"/>
        <end position="81"/>
    </location>
</feature>
<keyword evidence="2" id="KW-1133">Transmembrane helix</keyword>
<dbReference type="Pfam" id="PF00563">
    <property type="entry name" value="EAL"/>
    <property type="match status" value="1"/>
</dbReference>
<dbReference type="PANTHER" id="PTHR44757:SF2">
    <property type="entry name" value="BIOFILM ARCHITECTURE MAINTENANCE PROTEIN MBAA"/>
    <property type="match status" value="1"/>
</dbReference>
<organism evidence="5 6">
    <name type="scientific">Actinoplanes digitatis</name>
    <dbReference type="NCBI Taxonomy" id="1868"/>
    <lineage>
        <taxon>Bacteria</taxon>
        <taxon>Bacillati</taxon>
        <taxon>Actinomycetota</taxon>
        <taxon>Actinomycetes</taxon>
        <taxon>Micromonosporales</taxon>
        <taxon>Micromonosporaceae</taxon>
        <taxon>Actinoplanes</taxon>
    </lineage>
</organism>
<dbReference type="InterPro" id="IPR001633">
    <property type="entry name" value="EAL_dom"/>
</dbReference>
<dbReference type="PANTHER" id="PTHR44757">
    <property type="entry name" value="DIGUANYLATE CYCLASE DGCP"/>
    <property type="match status" value="1"/>
</dbReference>
<accession>A0A7W7MNE4</accession>
<dbReference type="Gene3D" id="3.20.20.450">
    <property type="entry name" value="EAL domain"/>
    <property type="match status" value="1"/>
</dbReference>
<dbReference type="SUPFAM" id="SSF55073">
    <property type="entry name" value="Nucleotide cyclase"/>
    <property type="match status" value="1"/>
</dbReference>
<name>A0A7W7MNE4_9ACTN</name>
<dbReference type="EMBL" id="JACHNH010000001">
    <property type="protein sequence ID" value="MBB4760249.1"/>
    <property type="molecule type" value="Genomic_DNA"/>
</dbReference>
<keyword evidence="2" id="KW-0472">Membrane</keyword>
<evidence type="ECO:0000256" key="1">
    <source>
        <dbReference type="SAM" id="MobiDB-lite"/>
    </source>
</evidence>
<feature type="domain" description="EAL" evidence="3">
    <location>
        <begin position="511"/>
        <end position="772"/>
    </location>
</feature>
<dbReference type="Pfam" id="PF00990">
    <property type="entry name" value="GGDEF"/>
    <property type="match status" value="1"/>
</dbReference>
<dbReference type="SMART" id="SM00052">
    <property type="entry name" value="EAL"/>
    <property type="match status" value="1"/>
</dbReference>
<dbReference type="PROSITE" id="PS50887">
    <property type="entry name" value="GGDEF"/>
    <property type="match status" value="1"/>
</dbReference>
<evidence type="ECO:0000313" key="5">
    <source>
        <dbReference type="EMBL" id="MBB4760249.1"/>
    </source>
</evidence>
<evidence type="ECO:0000256" key="2">
    <source>
        <dbReference type="SAM" id="Phobius"/>
    </source>
</evidence>
<dbReference type="CDD" id="cd01948">
    <property type="entry name" value="EAL"/>
    <property type="match status" value="1"/>
</dbReference>
<dbReference type="InterPro" id="IPR035919">
    <property type="entry name" value="EAL_sf"/>
</dbReference>
<dbReference type="NCBIfam" id="TIGR00254">
    <property type="entry name" value="GGDEF"/>
    <property type="match status" value="1"/>
</dbReference>
<dbReference type="InterPro" id="IPR052155">
    <property type="entry name" value="Biofilm_reg_signaling"/>
</dbReference>
<feature type="transmembrane region" description="Helical" evidence="2">
    <location>
        <begin position="219"/>
        <end position="239"/>
    </location>
</feature>
<sequence length="788" mass="83908">MDAAQQRSSMPGEGRPADGAPATDEAEGPPARGESRSRGGSRDLPSDADSRMEAASSLRRSPADGDERPHLVEVWHAGDGRGRRRHPDSGSAAGGGRRGWPRRSAAARDAGRSASVRRGAVVAVGGALLVDLALWGARPGVFAELPTEFWVMALLALAVDARPYVVAGRRASSVILPSICFTFGIVFAWGFVPAVAVQLAAVALACVRMREPARRVLHLGLQHAVALAGAALVAAFAGLHFGAEPRWDDALLTVAAAAVWILGRYGTDAVISGRSAAARARRRIQRWGPELFATSALLLLGPVVLAAAQVGLVLVPLVLLALHAVHRMVRSTGECERASRVDALTGLPNRRALQTSVVEWGTGRGSRRPEWRPALFLLDLDRFRTVNDALGHTTGDRLLVEVARRLAAAVPAHDLVARLGGDEFAVLAKRVDGPASARRLAGHLAEAFVRPFALDGLLIDVSASIGIALQPDRGGDAAALLRQAEAAMYDAKERGDQVVVYARDAGPHPPDLALLADLRGAVQAEPGTDPAADGITLYYQPQIAIATGEIVGVEALLRWRHPARGMVGPEELLRVAEQTPVMRQLTSRVLREVIAQIAAWHAAGQPLRASVNVSVRDLHAADIAEEIDALLRRHGVPPDLLQLEITESALMADPHRVLNTITRLDRMGVAISLDDFGTGYSSLQHLRRLPLAEVKVDRSFVLGMATDRGDAAIVRSVTALADSLGLRVVAEGVEDERTWRLLAAVGCHAAQGWFHARPMPAPDLAEWLIRYRPLRPGRGAGALAVPAP</sequence>
<dbReference type="SMART" id="SM00267">
    <property type="entry name" value="GGDEF"/>
    <property type="match status" value="1"/>
</dbReference>